<evidence type="ECO:0000313" key="3">
    <source>
        <dbReference type="EMBL" id="POP53234.1"/>
    </source>
</evidence>
<feature type="domain" description="START" evidence="2">
    <location>
        <begin position="26"/>
        <end position="208"/>
    </location>
</feature>
<feature type="chain" id="PRO_5015758321" description="START domain-containing protein" evidence="1">
    <location>
        <begin position="24"/>
        <end position="221"/>
    </location>
</feature>
<keyword evidence="1" id="KW-0732">Signal</keyword>
<proteinExistence type="predicted"/>
<dbReference type="InterPro" id="IPR002913">
    <property type="entry name" value="START_lipid-bd_dom"/>
</dbReference>
<reference evidence="3" key="1">
    <citation type="submission" date="2018-01" db="EMBL/GenBank/DDBJ databases">
        <authorList>
            <person name="Yu X.-D."/>
        </authorList>
    </citation>
    <scope>NUCLEOTIDE SEQUENCE</scope>
    <source>
        <strain evidence="3">ZX-21</strain>
    </source>
</reference>
<dbReference type="SUPFAM" id="SSF55961">
    <property type="entry name" value="Bet v1-like"/>
    <property type="match status" value="1"/>
</dbReference>
<dbReference type="Gene3D" id="3.30.530.20">
    <property type="match status" value="1"/>
</dbReference>
<dbReference type="EMBL" id="PQGG01000019">
    <property type="protein sequence ID" value="POP53234.1"/>
    <property type="molecule type" value="Genomic_DNA"/>
</dbReference>
<dbReference type="PROSITE" id="PS50848">
    <property type="entry name" value="START"/>
    <property type="match status" value="1"/>
</dbReference>
<reference evidence="4 6" key="2">
    <citation type="submission" date="2018-10" db="EMBL/GenBank/DDBJ databases">
        <title>Draft genome sequence of Zhongshania sp. DSW25-10.</title>
        <authorList>
            <person name="Oh J."/>
        </authorList>
    </citation>
    <scope>NUCLEOTIDE SEQUENCE [LARGE SCALE GENOMIC DNA]</scope>
    <source>
        <strain evidence="4 6">DSW25-10</strain>
    </source>
</reference>
<dbReference type="GO" id="GO:0008289">
    <property type="term" value="F:lipid binding"/>
    <property type="evidence" value="ECO:0007669"/>
    <property type="project" value="InterPro"/>
</dbReference>
<keyword evidence="6" id="KW-1185">Reference proteome</keyword>
<dbReference type="InterPro" id="IPR028347">
    <property type="entry name" value="START_dom_prot"/>
</dbReference>
<dbReference type="RefSeq" id="WP_103684177.1">
    <property type="nucleotide sequence ID" value="NZ_PQGG01000019.1"/>
</dbReference>
<organism evidence="3 5">
    <name type="scientific">Zhongshania marina</name>
    <dbReference type="NCBI Taxonomy" id="2304603"/>
    <lineage>
        <taxon>Bacteria</taxon>
        <taxon>Pseudomonadati</taxon>
        <taxon>Pseudomonadota</taxon>
        <taxon>Gammaproteobacteria</taxon>
        <taxon>Cellvibrionales</taxon>
        <taxon>Spongiibacteraceae</taxon>
        <taxon>Zhongshania</taxon>
    </lineage>
</organism>
<sequence length="221" mass="24850">MKKLVGQCLLLLAFMAMSLSLVAAEWRLEKDDDGIQVFTRAVEGSDYRAFRGETLINAELNQLMAVLDDTEGFVHWMFKCKSPKLLYKASLLDRYQYLINDFPWPAADRELILRNEISQDPVSRITTVKLTGVDIDSLPANAKAAMPPKVEAVRVEELEGFFELSPISDTQTKVVFQLHLNPVGSLPSGLVNAMIVDNPFETLKALRKRAALPEYANFNPF</sequence>
<name>A0A2S4HGW5_9GAMM</name>
<dbReference type="OrthoDB" id="5734556at2"/>
<dbReference type="PIRSF" id="PIRSF039033">
    <property type="entry name" value="START_dom"/>
    <property type="match status" value="1"/>
</dbReference>
<comment type="caution">
    <text evidence="3">The sequence shown here is derived from an EMBL/GenBank/DDBJ whole genome shotgun (WGS) entry which is preliminary data.</text>
</comment>
<dbReference type="EMBL" id="RHGB01000027">
    <property type="protein sequence ID" value="RNL58695.1"/>
    <property type="molecule type" value="Genomic_DNA"/>
</dbReference>
<dbReference type="Proteomes" id="UP000274695">
    <property type="component" value="Unassembled WGS sequence"/>
</dbReference>
<evidence type="ECO:0000256" key="1">
    <source>
        <dbReference type="SAM" id="SignalP"/>
    </source>
</evidence>
<evidence type="ECO:0000313" key="5">
    <source>
        <dbReference type="Proteomes" id="UP000237222"/>
    </source>
</evidence>
<gene>
    <name evidence="3" type="ORF">C0068_09135</name>
    <name evidence="4" type="ORF">D0911_17525</name>
</gene>
<dbReference type="AlphaFoldDB" id="A0A2S4HGW5"/>
<dbReference type="InterPro" id="IPR023393">
    <property type="entry name" value="START-like_dom_sf"/>
</dbReference>
<evidence type="ECO:0000313" key="6">
    <source>
        <dbReference type="Proteomes" id="UP000274695"/>
    </source>
</evidence>
<dbReference type="Proteomes" id="UP000237222">
    <property type="component" value="Unassembled WGS sequence"/>
</dbReference>
<accession>A0A2S4HGW5</accession>
<protein>
    <recommendedName>
        <fullName evidence="2">START domain-containing protein</fullName>
    </recommendedName>
</protein>
<feature type="signal peptide" evidence="1">
    <location>
        <begin position="1"/>
        <end position="23"/>
    </location>
</feature>
<evidence type="ECO:0000259" key="2">
    <source>
        <dbReference type="PROSITE" id="PS50848"/>
    </source>
</evidence>
<evidence type="ECO:0000313" key="4">
    <source>
        <dbReference type="EMBL" id="RNL58695.1"/>
    </source>
</evidence>